<accession>A0A7C8M3C5</accession>
<evidence type="ECO:0000313" key="2">
    <source>
        <dbReference type="EMBL" id="KAF2867118.1"/>
    </source>
</evidence>
<proteinExistence type="predicted"/>
<organism evidence="2 3">
    <name type="scientific">Massariosphaeria phaeospora</name>
    <dbReference type="NCBI Taxonomy" id="100035"/>
    <lineage>
        <taxon>Eukaryota</taxon>
        <taxon>Fungi</taxon>
        <taxon>Dikarya</taxon>
        <taxon>Ascomycota</taxon>
        <taxon>Pezizomycotina</taxon>
        <taxon>Dothideomycetes</taxon>
        <taxon>Pleosporomycetidae</taxon>
        <taxon>Pleosporales</taxon>
        <taxon>Pleosporales incertae sedis</taxon>
        <taxon>Massariosphaeria</taxon>
    </lineage>
</organism>
<sequence length="101" mass="11607">MRRERNGFNGIKWMSVLSGICNLSIHLISSANKPQSVQLLSVKNVIIATVKSIFQCRVKNKPNHREPLRTDHQLPPDKNDIYVKMRGFALLFVFLALFKKT</sequence>
<dbReference type="AlphaFoldDB" id="A0A7C8M3C5"/>
<comment type="caution">
    <text evidence="2">The sequence shown here is derived from an EMBL/GenBank/DDBJ whole genome shotgun (WGS) entry which is preliminary data.</text>
</comment>
<feature type="transmembrane region" description="Helical" evidence="1">
    <location>
        <begin position="81"/>
        <end position="98"/>
    </location>
</feature>
<keyword evidence="1" id="KW-0472">Membrane</keyword>
<dbReference type="EMBL" id="JAADJZ010000024">
    <property type="protein sequence ID" value="KAF2867118.1"/>
    <property type="molecule type" value="Genomic_DNA"/>
</dbReference>
<gene>
    <name evidence="2" type="ORF">BDV95DRAFT_582564</name>
</gene>
<keyword evidence="3" id="KW-1185">Reference proteome</keyword>
<name>A0A7C8M3C5_9PLEO</name>
<reference evidence="2 3" key="1">
    <citation type="submission" date="2020-01" db="EMBL/GenBank/DDBJ databases">
        <authorList>
            <consortium name="DOE Joint Genome Institute"/>
            <person name="Haridas S."/>
            <person name="Albert R."/>
            <person name="Binder M."/>
            <person name="Bloem J."/>
            <person name="Labutti K."/>
            <person name="Salamov A."/>
            <person name="Andreopoulos B."/>
            <person name="Baker S.E."/>
            <person name="Barry K."/>
            <person name="Bills G."/>
            <person name="Bluhm B.H."/>
            <person name="Cannon C."/>
            <person name="Castanera R."/>
            <person name="Culley D.E."/>
            <person name="Daum C."/>
            <person name="Ezra D."/>
            <person name="Gonzalez J.B."/>
            <person name="Henrissat B."/>
            <person name="Kuo A."/>
            <person name="Liang C."/>
            <person name="Lipzen A."/>
            <person name="Lutzoni F."/>
            <person name="Magnuson J."/>
            <person name="Mondo S."/>
            <person name="Nolan M."/>
            <person name="Ohm R."/>
            <person name="Pangilinan J."/>
            <person name="Park H.-J.H."/>
            <person name="Ramirez L."/>
            <person name="Alfaro M."/>
            <person name="Sun H."/>
            <person name="Tritt A."/>
            <person name="Yoshinaga Y."/>
            <person name="Zwiers L.-H.L."/>
            <person name="Turgeon B.G."/>
            <person name="Goodwin S.B."/>
            <person name="Spatafora J.W."/>
            <person name="Crous P.W."/>
            <person name="Grigoriev I.V."/>
        </authorList>
    </citation>
    <scope>NUCLEOTIDE SEQUENCE [LARGE SCALE GENOMIC DNA]</scope>
    <source>
        <strain evidence="2 3">CBS 611.86</strain>
    </source>
</reference>
<keyword evidence="1" id="KW-1133">Transmembrane helix</keyword>
<feature type="transmembrane region" description="Helical" evidence="1">
    <location>
        <begin position="12"/>
        <end position="31"/>
    </location>
</feature>
<evidence type="ECO:0000313" key="3">
    <source>
        <dbReference type="Proteomes" id="UP000481861"/>
    </source>
</evidence>
<protein>
    <submittedName>
        <fullName evidence="2">Uncharacterized protein</fullName>
    </submittedName>
</protein>
<dbReference type="Proteomes" id="UP000481861">
    <property type="component" value="Unassembled WGS sequence"/>
</dbReference>
<keyword evidence="1" id="KW-0812">Transmembrane</keyword>
<evidence type="ECO:0000256" key="1">
    <source>
        <dbReference type="SAM" id="Phobius"/>
    </source>
</evidence>